<feature type="domain" description="FAD-binding" evidence="4">
    <location>
        <begin position="2"/>
        <end position="169"/>
    </location>
</feature>
<feature type="domain" description="FAD-binding" evidence="4">
    <location>
        <begin position="295"/>
        <end position="358"/>
    </location>
</feature>
<evidence type="ECO:0000256" key="3">
    <source>
        <dbReference type="SAM" id="MobiDB-lite"/>
    </source>
</evidence>
<dbReference type="Gene3D" id="3.30.9.30">
    <property type="match status" value="1"/>
</dbReference>
<accession>H0HIV8</accession>
<feature type="compositionally biased region" description="Basic and acidic residues" evidence="3">
    <location>
        <begin position="415"/>
        <end position="436"/>
    </location>
</feature>
<dbReference type="NCBIfam" id="NF005720">
    <property type="entry name" value="PRK07538.1"/>
    <property type="match status" value="1"/>
</dbReference>
<dbReference type="GO" id="GO:0004497">
    <property type="term" value="F:monooxygenase activity"/>
    <property type="evidence" value="ECO:0007669"/>
    <property type="project" value="UniProtKB-KW"/>
</dbReference>
<organism evidence="5 6">
    <name type="scientific">Mesorhizobium alhagi CCNWXJ12-2</name>
    <dbReference type="NCBI Taxonomy" id="1107882"/>
    <lineage>
        <taxon>Bacteria</taxon>
        <taxon>Pseudomonadati</taxon>
        <taxon>Pseudomonadota</taxon>
        <taxon>Alphaproteobacteria</taxon>
        <taxon>Hyphomicrobiales</taxon>
        <taxon>Phyllobacteriaceae</taxon>
        <taxon>Allomesorhizobium</taxon>
    </lineage>
</organism>
<proteinExistence type="predicted"/>
<dbReference type="InterPro" id="IPR050493">
    <property type="entry name" value="FAD-dep_Monooxygenase_BioMet"/>
</dbReference>
<evidence type="ECO:0000313" key="5">
    <source>
        <dbReference type="EMBL" id="EHK59339.1"/>
    </source>
</evidence>
<dbReference type="Pfam" id="PF01494">
    <property type="entry name" value="FAD_binding_3"/>
    <property type="match status" value="2"/>
</dbReference>
<dbReference type="PATRIC" id="fig|1107882.3.peg.61"/>
<dbReference type="AlphaFoldDB" id="H0HIV8"/>
<dbReference type="InterPro" id="IPR002938">
    <property type="entry name" value="FAD-bd"/>
</dbReference>
<evidence type="ECO:0000259" key="4">
    <source>
        <dbReference type="Pfam" id="PF01494"/>
    </source>
</evidence>
<dbReference type="Proteomes" id="UP000003250">
    <property type="component" value="Unassembled WGS sequence"/>
</dbReference>
<gene>
    <name evidence="5" type="ORF">MAXJ12_00312</name>
</gene>
<name>H0HIV8_9HYPH</name>
<dbReference type="SUPFAM" id="SSF51905">
    <property type="entry name" value="FAD/NAD(P)-binding domain"/>
    <property type="match status" value="1"/>
</dbReference>
<feature type="region of interest" description="Disordered" evidence="3">
    <location>
        <begin position="411"/>
        <end position="436"/>
    </location>
</feature>
<dbReference type="EMBL" id="AHAM01000004">
    <property type="protein sequence ID" value="EHK59339.1"/>
    <property type="molecule type" value="Genomic_DNA"/>
</dbReference>
<dbReference type="PRINTS" id="PR00420">
    <property type="entry name" value="RNGMNOXGNASE"/>
</dbReference>
<protein>
    <recommendedName>
        <fullName evidence="4">FAD-binding domain-containing protein</fullName>
    </recommendedName>
</protein>
<dbReference type="RefSeq" id="WP_008833720.1">
    <property type="nucleotide sequence ID" value="NZ_AHAM01000004.1"/>
</dbReference>
<keyword evidence="6" id="KW-1185">Reference proteome</keyword>
<dbReference type="OrthoDB" id="4230779at2"/>
<evidence type="ECO:0000256" key="1">
    <source>
        <dbReference type="ARBA" id="ARBA00023002"/>
    </source>
</evidence>
<evidence type="ECO:0000256" key="2">
    <source>
        <dbReference type="ARBA" id="ARBA00023033"/>
    </source>
</evidence>
<evidence type="ECO:0000313" key="6">
    <source>
        <dbReference type="Proteomes" id="UP000003250"/>
    </source>
</evidence>
<dbReference type="SUPFAM" id="SSF54373">
    <property type="entry name" value="FAD-linked reductases, C-terminal domain"/>
    <property type="match status" value="1"/>
</dbReference>
<sequence>MKVLVAGAGIGGLTSALFLHRAGIEVQLFEQAETVRELGVGINMLPHAVRELTALGLLEELDRTGIRTGELIYANRFGQAVWQEPRGVAAGYAYPQFSIHRGQLLGLLHRAVHDRLGEDAIHTDRRLVGFEQRGKRILARFQDRSGRRHDAEGDFLVGADGIHSRVRAILYPDEGPPVWSGIMLWRGMAEWPTWRDGRTMLIAGGNAAKFVFYPIASMPGAPGRRLTNWAVMARVAEHASTPPCREDWNRPGVLEEALPFVRDRFQLDFLDPVALIRSAPTFYEYPNCDRDPLPRWSFRRVTLLGDAAHPMYPVGSNGASQAILDSRSLAGHVEAQADVEAALAAYDAERRPATAEIVLSNRQGGPERVIDLVEARAPHGFDDLDNVAGYEERQAVVRGYASLAGYSKSQVNRARGIDGDKPPGREGDISKQGRRS</sequence>
<keyword evidence="2" id="KW-0503">Monooxygenase</keyword>
<dbReference type="Gene3D" id="3.50.50.60">
    <property type="entry name" value="FAD/NAD(P)-binding domain"/>
    <property type="match status" value="1"/>
</dbReference>
<dbReference type="GO" id="GO:0071949">
    <property type="term" value="F:FAD binding"/>
    <property type="evidence" value="ECO:0007669"/>
    <property type="project" value="InterPro"/>
</dbReference>
<reference evidence="5 6" key="1">
    <citation type="journal article" date="2012" name="J. Bacteriol.">
        <title>Draft Genome Sequence of Mesorhizobium alhagi CCNWXJ12-2T, a Novel Salt-Resistant Species Isolated from the Desert of Northwestern China.</title>
        <authorList>
            <person name="Zhou M."/>
            <person name="Chen W."/>
            <person name="Chen H."/>
            <person name="Wei G."/>
        </authorList>
    </citation>
    <scope>NUCLEOTIDE SEQUENCE [LARGE SCALE GENOMIC DNA]</scope>
    <source>
        <strain evidence="5 6">CCNWXJ12-2</strain>
    </source>
</reference>
<keyword evidence="1" id="KW-0560">Oxidoreductase</keyword>
<dbReference type="PANTHER" id="PTHR13789">
    <property type="entry name" value="MONOOXYGENASE"/>
    <property type="match status" value="1"/>
</dbReference>
<dbReference type="InterPro" id="IPR036188">
    <property type="entry name" value="FAD/NAD-bd_sf"/>
</dbReference>
<dbReference type="PANTHER" id="PTHR13789:SF268">
    <property type="entry name" value="5-METHYLPHENAZINE-1-CARBOXYLATE 1-MONOOXYGENASE"/>
    <property type="match status" value="1"/>
</dbReference>